<evidence type="ECO:0000256" key="1">
    <source>
        <dbReference type="SAM" id="MobiDB-lite"/>
    </source>
</evidence>
<accession>A0A803PT20</accession>
<feature type="compositionally biased region" description="Basic residues" evidence="1">
    <location>
        <begin position="17"/>
        <end position="26"/>
    </location>
</feature>
<dbReference type="PANTHER" id="PTHR31286:SF165">
    <property type="entry name" value="DUF4283 DOMAIN-CONTAINING PROTEIN"/>
    <property type="match status" value="1"/>
</dbReference>
<evidence type="ECO:0000313" key="4">
    <source>
        <dbReference type="Proteomes" id="UP000596661"/>
    </source>
</evidence>
<dbReference type="InterPro" id="IPR040256">
    <property type="entry name" value="At4g02000-like"/>
</dbReference>
<feature type="compositionally biased region" description="Polar residues" evidence="1">
    <location>
        <begin position="431"/>
        <end position="441"/>
    </location>
</feature>
<dbReference type="Pfam" id="PF14111">
    <property type="entry name" value="DUF4283"/>
    <property type="match status" value="1"/>
</dbReference>
<dbReference type="EnsemblPlants" id="evm.model.06.1086">
    <property type="protein sequence ID" value="cds.evm.model.06.1086"/>
    <property type="gene ID" value="evm.TU.06.1086"/>
</dbReference>
<dbReference type="AlphaFoldDB" id="A0A803PT20"/>
<reference evidence="3" key="2">
    <citation type="submission" date="2021-03" db="UniProtKB">
        <authorList>
            <consortium name="EnsemblPlants"/>
        </authorList>
    </citation>
    <scope>IDENTIFICATION</scope>
</reference>
<feature type="domain" description="DUF4283" evidence="2">
    <location>
        <begin position="154"/>
        <end position="234"/>
    </location>
</feature>
<dbReference type="InterPro" id="IPR025558">
    <property type="entry name" value="DUF4283"/>
</dbReference>
<keyword evidence="4" id="KW-1185">Reference proteome</keyword>
<feature type="region of interest" description="Disordered" evidence="1">
    <location>
        <begin position="1"/>
        <end position="40"/>
    </location>
</feature>
<name>A0A803PT20_CANSA</name>
<evidence type="ECO:0000259" key="2">
    <source>
        <dbReference type="Pfam" id="PF14111"/>
    </source>
</evidence>
<feature type="region of interest" description="Disordered" evidence="1">
    <location>
        <begin position="431"/>
        <end position="474"/>
    </location>
</feature>
<dbReference type="EMBL" id="UZAU01000589">
    <property type="status" value="NOT_ANNOTATED_CDS"/>
    <property type="molecule type" value="Genomic_DNA"/>
</dbReference>
<evidence type="ECO:0000313" key="3">
    <source>
        <dbReference type="EnsemblPlants" id="cds.evm.model.06.1086"/>
    </source>
</evidence>
<dbReference type="PANTHER" id="PTHR31286">
    <property type="entry name" value="GLYCINE-RICH CELL WALL STRUCTURAL PROTEIN 1.8-LIKE"/>
    <property type="match status" value="1"/>
</dbReference>
<dbReference type="OMA" id="PITCANC"/>
<feature type="compositionally biased region" description="Basic residues" evidence="1">
    <location>
        <begin position="1"/>
        <end position="10"/>
    </location>
</feature>
<sequence>MAKTRSKNHGKLASISKNHKPVKKRGPSSSGDVKKTKSMDAVLGIEPIDFTDEEDDAHEPDFEQHQVLSPRSSLRELQRHDDVRKDFNHFLEVNHSCRREVMTGNSPVPPILRSGSVIRSLDHSFQETSIEKQNPDNEKTIVKITMEDIEGEIEYWNSAIVCYVLGANPPLDVLEGFARRIWKEKVDKVGLISYGIFLIRFTSVEIRDSILNGGYTFFNKRPVIMKSWDPDTNFRKGDIHKVPIWIQLENLELKYWGQNTLYKIIGQIGEPIMVDEVTKMRQKLSFPRILVEVSMEQDLPSAISFEDEHGYVTSIGIKYEWKPIICKNCNGLGHSTDECRRKPSAPQQQWIVKNKRAELKEDNVVRPGTDTAGYTPAKTTSGVCLSVPSDGEQPVTFAEILKGKKPVVRGDQDGFQQVHKGLKTHDTDLAESTNTRNSYSVLQEPESKDGDSLEMLTPNRDKTKGGGVPSKPNG</sequence>
<dbReference type="Proteomes" id="UP000596661">
    <property type="component" value="Chromosome 6"/>
</dbReference>
<reference evidence="3" key="1">
    <citation type="submission" date="2018-11" db="EMBL/GenBank/DDBJ databases">
        <authorList>
            <person name="Grassa J C."/>
        </authorList>
    </citation>
    <scope>NUCLEOTIDE SEQUENCE [LARGE SCALE GENOMIC DNA]</scope>
</reference>
<organism evidence="3 4">
    <name type="scientific">Cannabis sativa</name>
    <name type="common">Hemp</name>
    <name type="synonym">Marijuana</name>
    <dbReference type="NCBI Taxonomy" id="3483"/>
    <lineage>
        <taxon>Eukaryota</taxon>
        <taxon>Viridiplantae</taxon>
        <taxon>Streptophyta</taxon>
        <taxon>Embryophyta</taxon>
        <taxon>Tracheophyta</taxon>
        <taxon>Spermatophyta</taxon>
        <taxon>Magnoliopsida</taxon>
        <taxon>eudicotyledons</taxon>
        <taxon>Gunneridae</taxon>
        <taxon>Pentapetalae</taxon>
        <taxon>rosids</taxon>
        <taxon>fabids</taxon>
        <taxon>Rosales</taxon>
        <taxon>Cannabaceae</taxon>
        <taxon>Cannabis</taxon>
    </lineage>
</organism>
<protein>
    <recommendedName>
        <fullName evidence="2">DUF4283 domain-containing protein</fullName>
    </recommendedName>
</protein>
<proteinExistence type="predicted"/>
<dbReference type="Gramene" id="evm.model.06.1086">
    <property type="protein sequence ID" value="cds.evm.model.06.1086"/>
    <property type="gene ID" value="evm.TU.06.1086"/>
</dbReference>